<evidence type="ECO:0000313" key="4">
    <source>
        <dbReference type="Proteomes" id="UP000501602"/>
    </source>
</evidence>
<dbReference type="InterPro" id="IPR050304">
    <property type="entry name" value="MT-severing_AAA_ATPase"/>
</dbReference>
<dbReference type="InterPro" id="IPR027417">
    <property type="entry name" value="P-loop_NTPase"/>
</dbReference>
<dbReference type="PANTHER" id="PTHR23074">
    <property type="entry name" value="AAA DOMAIN-CONTAINING"/>
    <property type="match status" value="1"/>
</dbReference>
<comment type="similarity">
    <text evidence="1">Belongs to the AAA ATPase family.</text>
</comment>
<evidence type="ECO:0000259" key="2">
    <source>
        <dbReference type="SMART" id="SM00382"/>
    </source>
</evidence>
<dbReference type="GO" id="GO:0016887">
    <property type="term" value="F:ATP hydrolysis activity"/>
    <property type="evidence" value="ECO:0007669"/>
    <property type="project" value="InterPro"/>
</dbReference>
<gene>
    <name evidence="3" type="ORF">HER31_12880</name>
</gene>
<reference evidence="3 4" key="1">
    <citation type="submission" date="2020-04" db="EMBL/GenBank/DDBJ databases">
        <title>Ferrimonas sp. S7 isolated from sea water.</title>
        <authorList>
            <person name="Bae S.S."/>
            <person name="Baek K."/>
        </authorList>
    </citation>
    <scope>NUCLEOTIDE SEQUENCE [LARGE SCALE GENOMIC DNA]</scope>
    <source>
        <strain evidence="3 4">S7</strain>
    </source>
</reference>
<proteinExistence type="inferred from homology"/>
<dbReference type="KEGG" id="fes:HER31_12880"/>
<dbReference type="RefSeq" id="WP_168660971.1">
    <property type="nucleotide sequence ID" value="NZ_CP051180.1"/>
</dbReference>
<dbReference type="Gene3D" id="3.40.50.300">
    <property type="entry name" value="P-loop containing nucleotide triphosphate hydrolases"/>
    <property type="match status" value="2"/>
</dbReference>
<accession>A0A6H1UIT7</accession>
<feature type="domain" description="AAA+ ATPase" evidence="2">
    <location>
        <begin position="240"/>
        <end position="371"/>
    </location>
</feature>
<keyword evidence="4" id="KW-1185">Reference proteome</keyword>
<protein>
    <submittedName>
        <fullName evidence="3">ATP-binding protein</fullName>
    </submittedName>
</protein>
<keyword evidence="3" id="KW-0067">ATP-binding</keyword>
<dbReference type="Pfam" id="PF00004">
    <property type="entry name" value="AAA"/>
    <property type="match status" value="2"/>
</dbReference>
<sequence>MTQSQGATQTNAQFDSGALQPLCADLAKRILDFCDGDEDALSELKLADAKQLFLLPESLQKNQFKTQIISAWQRDKLILPSATHNTQSALAAIGRVATELKLSALEHQILELIVITALSAPLQSMLAGQDGEPLAQLAGLSGINKQILLELFEQQPILVQLDWLKQPQSSSYHSFEYCIQLDESEAWSIVNYPGNQLLKLLVPTMQTVTDPAHLPLTAFDEDTATLCFRYLQGAQQQGQPGANILLFGPPGTGKTSFSCTLANALKRPLFSIDSISVDLDSTELCNGNKRLRDMSNFYRLQGRHTNGLLLIDECEDLFPESLGNRDSVKAKLHPLLESNPLPAIWITNEILDIPDSCLRRFGLVLELKPGNCEFKLRRFRKISRGLRLSQKFLLELAKEQTVTVGHLSKYVQSAKLAMLSGRAAESFIGNQLSTILQLSKQKPKPTYQPAVSFNPAVLNYNGPALEKMLPQVQKIGQANLLLEGPPGTGKTALAHYIAQQLSRPIVAKTASDLLDKYVGGTETKLAQAFAAARQSRAILLLDEIDSLLSDRHGHQHSWETTQVNELLVQIERFDGILIASTNFAEHLDPAVRRRFDAVLQFDYLTKQAIRTLFTNQFGPQAYGKHQRALDSLSFLTTGDFAVIRRRIERLEPDLSAEQALIELTVINKNKGHKAPVGFVA</sequence>
<dbReference type="PANTHER" id="PTHR23074:SF17">
    <property type="entry name" value="FIDGETIN-LIKE PROTEIN 1"/>
    <property type="match status" value="1"/>
</dbReference>
<dbReference type="SMART" id="SM00382">
    <property type="entry name" value="AAA"/>
    <property type="match status" value="2"/>
</dbReference>
<evidence type="ECO:0000256" key="1">
    <source>
        <dbReference type="ARBA" id="ARBA00006914"/>
    </source>
</evidence>
<name>A0A6H1UIT7_9GAMM</name>
<dbReference type="SUPFAM" id="SSF52540">
    <property type="entry name" value="P-loop containing nucleoside triphosphate hydrolases"/>
    <property type="match status" value="2"/>
</dbReference>
<evidence type="ECO:0000313" key="3">
    <source>
        <dbReference type="EMBL" id="QIZ77712.1"/>
    </source>
</evidence>
<dbReference type="AlphaFoldDB" id="A0A6H1UIT7"/>
<dbReference type="InterPro" id="IPR003593">
    <property type="entry name" value="AAA+_ATPase"/>
</dbReference>
<feature type="domain" description="AAA+ ATPase" evidence="2">
    <location>
        <begin position="476"/>
        <end position="605"/>
    </location>
</feature>
<dbReference type="EMBL" id="CP051180">
    <property type="protein sequence ID" value="QIZ77712.1"/>
    <property type="molecule type" value="Genomic_DNA"/>
</dbReference>
<organism evidence="3 4">
    <name type="scientific">Ferrimonas lipolytica</name>
    <dbReference type="NCBI Taxonomy" id="2724191"/>
    <lineage>
        <taxon>Bacteria</taxon>
        <taxon>Pseudomonadati</taxon>
        <taxon>Pseudomonadota</taxon>
        <taxon>Gammaproteobacteria</taxon>
        <taxon>Alteromonadales</taxon>
        <taxon>Ferrimonadaceae</taxon>
        <taxon>Ferrimonas</taxon>
    </lineage>
</organism>
<dbReference type="InterPro" id="IPR003959">
    <property type="entry name" value="ATPase_AAA_core"/>
</dbReference>
<keyword evidence="3" id="KW-0547">Nucleotide-binding</keyword>
<dbReference type="GO" id="GO:0005524">
    <property type="term" value="F:ATP binding"/>
    <property type="evidence" value="ECO:0007669"/>
    <property type="project" value="UniProtKB-KW"/>
</dbReference>
<dbReference type="CDD" id="cd19481">
    <property type="entry name" value="RecA-like_protease"/>
    <property type="match status" value="1"/>
</dbReference>
<dbReference type="Proteomes" id="UP000501602">
    <property type="component" value="Chromosome"/>
</dbReference>